<accession>A0A9N9IVF5</accession>
<gene>
    <name evidence="2" type="ORF">FCALED_LOCUS16215</name>
</gene>
<feature type="non-terminal residue" evidence="2">
    <location>
        <position position="1"/>
    </location>
</feature>
<organism evidence="2 3">
    <name type="scientific">Funneliformis caledonium</name>
    <dbReference type="NCBI Taxonomy" id="1117310"/>
    <lineage>
        <taxon>Eukaryota</taxon>
        <taxon>Fungi</taxon>
        <taxon>Fungi incertae sedis</taxon>
        <taxon>Mucoromycota</taxon>
        <taxon>Glomeromycotina</taxon>
        <taxon>Glomeromycetes</taxon>
        <taxon>Glomerales</taxon>
        <taxon>Glomeraceae</taxon>
        <taxon>Funneliformis</taxon>
    </lineage>
</organism>
<keyword evidence="3" id="KW-1185">Reference proteome</keyword>
<dbReference type="EMBL" id="CAJVPQ010017893">
    <property type="protein sequence ID" value="CAG8749628.1"/>
    <property type="molecule type" value="Genomic_DNA"/>
</dbReference>
<protein>
    <submittedName>
        <fullName evidence="2">12008_t:CDS:1</fullName>
    </submittedName>
</protein>
<proteinExistence type="predicted"/>
<feature type="non-terminal residue" evidence="2">
    <location>
        <position position="71"/>
    </location>
</feature>
<feature type="transmembrane region" description="Helical" evidence="1">
    <location>
        <begin position="18"/>
        <end position="36"/>
    </location>
</feature>
<evidence type="ECO:0000256" key="1">
    <source>
        <dbReference type="SAM" id="Phobius"/>
    </source>
</evidence>
<keyword evidence="1" id="KW-1133">Transmembrane helix</keyword>
<dbReference type="AlphaFoldDB" id="A0A9N9IVF5"/>
<comment type="caution">
    <text evidence="2">The sequence shown here is derived from an EMBL/GenBank/DDBJ whole genome shotgun (WGS) entry which is preliminary data.</text>
</comment>
<keyword evidence="1" id="KW-0472">Membrane</keyword>
<reference evidence="2" key="1">
    <citation type="submission" date="2021-06" db="EMBL/GenBank/DDBJ databases">
        <authorList>
            <person name="Kallberg Y."/>
            <person name="Tangrot J."/>
            <person name="Rosling A."/>
        </authorList>
    </citation>
    <scope>NUCLEOTIDE SEQUENCE</scope>
    <source>
        <strain evidence="2">UK204</strain>
    </source>
</reference>
<sequence>STVIAEVTYRATLFKVVIQQYYVGQTMYFIMLFLLIEHRIQNFLLDMSSIKYTVESGYKEPVVSEDLVRYK</sequence>
<evidence type="ECO:0000313" key="3">
    <source>
        <dbReference type="Proteomes" id="UP000789570"/>
    </source>
</evidence>
<keyword evidence="1" id="KW-0812">Transmembrane</keyword>
<evidence type="ECO:0000313" key="2">
    <source>
        <dbReference type="EMBL" id="CAG8749628.1"/>
    </source>
</evidence>
<name>A0A9N9IVF5_9GLOM</name>
<dbReference type="Proteomes" id="UP000789570">
    <property type="component" value="Unassembled WGS sequence"/>
</dbReference>